<dbReference type="Proteomes" id="UP001597264">
    <property type="component" value="Unassembled WGS sequence"/>
</dbReference>
<dbReference type="InterPro" id="IPR018020">
    <property type="entry name" value="OHCU_decarboxylase"/>
</dbReference>
<protein>
    <recommendedName>
        <fullName evidence="3">2-oxo-4-hydroxy-4-carboxy-5-ureidoimidazoline decarboxylase</fullName>
        <ecNumber evidence="3">4.1.1.97</ecNumber>
    </recommendedName>
</protein>
<evidence type="ECO:0000256" key="2">
    <source>
        <dbReference type="ARBA" id="ARBA00004754"/>
    </source>
</evidence>
<dbReference type="GO" id="GO:0051997">
    <property type="term" value="F:2-oxo-4-hydroxy-4-carboxy-5-ureidoimidazoline decarboxylase activity"/>
    <property type="evidence" value="ECO:0007669"/>
    <property type="project" value="UniProtKB-EC"/>
</dbReference>
<evidence type="ECO:0000256" key="5">
    <source>
        <dbReference type="ARBA" id="ARBA00022793"/>
    </source>
</evidence>
<keyword evidence="5" id="KW-0210">Decarboxylase</keyword>
<dbReference type="PANTHER" id="PTHR43466:SF1">
    <property type="entry name" value="2-OXO-4-HYDROXY-4-CARBOXY-5-UREIDOIMIDAZOLINE DECARBOXYLASE-RELATED"/>
    <property type="match status" value="1"/>
</dbReference>
<dbReference type="EMBL" id="JBHTLR010000004">
    <property type="protein sequence ID" value="MFD1215591.1"/>
    <property type="molecule type" value="Genomic_DNA"/>
</dbReference>
<proteinExistence type="predicted"/>
<evidence type="ECO:0000259" key="7">
    <source>
        <dbReference type="Pfam" id="PF09349"/>
    </source>
</evidence>
<evidence type="ECO:0000313" key="8">
    <source>
        <dbReference type="EMBL" id="MFD1215591.1"/>
    </source>
</evidence>
<dbReference type="InterPro" id="IPR036778">
    <property type="entry name" value="OHCU_decarboxylase_sf"/>
</dbReference>
<name>A0ABW3U7Z6_9GAMM</name>
<feature type="domain" description="Oxo-4-hydroxy-4-carboxy-5-ureidoimidazoline decarboxylase" evidence="7">
    <location>
        <begin position="16"/>
        <end position="173"/>
    </location>
</feature>
<dbReference type="RefSeq" id="WP_230437672.1">
    <property type="nucleotide sequence ID" value="NZ_CP087715.1"/>
</dbReference>
<evidence type="ECO:0000256" key="6">
    <source>
        <dbReference type="ARBA" id="ARBA00023239"/>
    </source>
</evidence>
<evidence type="ECO:0000313" key="9">
    <source>
        <dbReference type="Proteomes" id="UP001597264"/>
    </source>
</evidence>
<keyword evidence="9" id="KW-1185">Reference proteome</keyword>
<comment type="catalytic activity">
    <reaction evidence="1">
        <text>5-hydroxy-2-oxo-4-ureido-2,5-dihydro-1H-imidazole-5-carboxylate + H(+) = (S)-allantoin + CO2</text>
        <dbReference type="Rhea" id="RHEA:26301"/>
        <dbReference type="ChEBI" id="CHEBI:15378"/>
        <dbReference type="ChEBI" id="CHEBI:15678"/>
        <dbReference type="ChEBI" id="CHEBI:16526"/>
        <dbReference type="ChEBI" id="CHEBI:58639"/>
        <dbReference type="EC" id="4.1.1.97"/>
    </reaction>
</comment>
<dbReference type="PANTHER" id="PTHR43466">
    <property type="entry name" value="2-OXO-4-HYDROXY-4-CARBOXY-5-UREIDOIMIDAZOLINE DECARBOXYLASE-RELATED"/>
    <property type="match status" value="1"/>
</dbReference>
<dbReference type="InterPro" id="IPR017580">
    <property type="entry name" value="OHCU_decarboxylase-1"/>
</dbReference>
<sequence>MTAMTEALKLTPSPSSLTREDFVAQFGDIFEHSPWIAAEAWDSGLTSTHDDPLVLAESMAEILRSAASERQMQVICAHPDLAGKAALAGELTDDSTREQAGVGLDQCTPEELARFETLNNAYKERFGFPFIMAVKGSNRFLILDAFEVRLKNSIEEEQKTAVEQINKIARLRLVDRAE</sequence>
<evidence type="ECO:0000256" key="3">
    <source>
        <dbReference type="ARBA" id="ARBA00012257"/>
    </source>
</evidence>
<evidence type="ECO:0000256" key="4">
    <source>
        <dbReference type="ARBA" id="ARBA00022631"/>
    </source>
</evidence>
<dbReference type="Gene3D" id="1.10.3330.10">
    <property type="entry name" value="Oxo-4-hydroxy-4-carboxy-5-ureidoimidazoline decarboxylase"/>
    <property type="match status" value="1"/>
</dbReference>
<comment type="pathway">
    <text evidence="2">Purine metabolism; urate degradation; (S)-allantoin from urate: step 3/3.</text>
</comment>
<dbReference type="Pfam" id="PF09349">
    <property type="entry name" value="OHCU_decarbox"/>
    <property type="match status" value="1"/>
</dbReference>
<organism evidence="8 9">
    <name type="scientific">Microbulbifer celer</name>
    <dbReference type="NCBI Taxonomy" id="435905"/>
    <lineage>
        <taxon>Bacteria</taxon>
        <taxon>Pseudomonadati</taxon>
        <taxon>Pseudomonadota</taxon>
        <taxon>Gammaproteobacteria</taxon>
        <taxon>Cellvibrionales</taxon>
        <taxon>Microbulbiferaceae</taxon>
        <taxon>Microbulbifer</taxon>
    </lineage>
</organism>
<keyword evidence="6 8" id="KW-0456">Lyase</keyword>
<comment type="caution">
    <text evidence="8">The sequence shown here is derived from an EMBL/GenBank/DDBJ whole genome shotgun (WGS) entry which is preliminary data.</text>
</comment>
<dbReference type="SUPFAM" id="SSF158694">
    <property type="entry name" value="UraD-Like"/>
    <property type="match status" value="1"/>
</dbReference>
<reference evidence="9" key="1">
    <citation type="journal article" date="2019" name="Int. J. Syst. Evol. Microbiol.">
        <title>The Global Catalogue of Microorganisms (GCM) 10K type strain sequencing project: providing services to taxonomists for standard genome sequencing and annotation.</title>
        <authorList>
            <consortium name="The Broad Institute Genomics Platform"/>
            <consortium name="The Broad Institute Genome Sequencing Center for Infectious Disease"/>
            <person name="Wu L."/>
            <person name="Ma J."/>
        </authorList>
    </citation>
    <scope>NUCLEOTIDE SEQUENCE [LARGE SCALE GENOMIC DNA]</scope>
    <source>
        <strain evidence="9">CCUG 54356</strain>
    </source>
</reference>
<dbReference type="EC" id="4.1.1.97" evidence="3"/>
<gene>
    <name evidence="8" type="primary">uraD</name>
    <name evidence="8" type="ORF">ACFQ2X_03180</name>
</gene>
<keyword evidence="4" id="KW-0659">Purine metabolism</keyword>
<dbReference type="NCBIfam" id="TIGR03164">
    <property type="entry name" value="UHCUDC"/>
    <property type="match status" value="1"/>
</dbReference>
<evidence type="ECO:0000256" key="1">
    <source>
        <dbReference type="ARBA" id="ARBA00001163"/>
    </source>
</evidence>
<accession>A0ABW3U7Z6</accession>